<dbReference type="EMBL" id="MU865920">
    <property type="protein sequence ID" value="KAK4453378.1"/>
    <property type="molecule type" value="Genomic_DNA"/>
</dbReference>
<evidence type="ECO:0000313" key="2">
    <source>
        <dbReference type="Proteomes" id="UP001321760"/>
    </source>
</evidence>
<dbReference type="AlphaFoldDB" id="A0AAV9GYD2"/>
<accession>A0AAV9GYD2</accession>
<evidence type="ECO:0000313" key="1">
    <source>
        <dbReference type="EMBL" id="KAK4453378.1"/>
    </source>
</evidence>
<gene>
    <name evidence="1" type="ORF">QBC34DRAFT_203980</name>
</gene>
<keyword evidence="2" id="KW-1185">Reference proteome</keyword>
<protein>
    <submittedName>
        <fullName evidence="1">Uncharacterized protein</fullName>
    </submittedName>
</protein>
<organism evidence="1 2">
    <name type="scientific">Podospora aff. communis PSN243</name>
    <dbReference type="NCBI Taxonomy" id="3040156"/>
    <lineage>
        <taxon>Eukaryota</taxon>
        <taxon>Fungi</taxon>
        <taxon>Dikarya</taxon>
        <taxon>Ascomycota</taxon>
        <taxon>Pezizomycotina</taxon>
        <taxon>Sordariomycetes</taxon>
        <taxon>Sordariomycetidae</taxon>
        <taxon>Sordariales</taxon>
        <taxon>Podosporaceae</taxon>
        <taxon>Podospora</taxon>
    </lineage>
</organism>
<dbReference type="Proteomes" id="UP001321760">
    <property type="component" value="Unassembled WGS sequence"/>
</dbReference>
<comment type="caution">
    <text evidence="1">The sequence shown here is derived from an EMBL/GenBank/DDBJ whole genome shotgun (WGS) entry which is preliminary data.</text>
</comment>
<sequence>MPGARAALEMPEHQTARAQMNSAARRWDDTHRCVARWLSMPSAIEVGEELQVRAGRAAATGPRPNFFWLLTSGDGEGVVSEGVTTEAGDVLRRQVSVLTPPECQTYSSSELQPIVMPYNKLPCRRPWVRHANGTRGAVCRPIPLIPDLLGAQSVLQASTKHPKHPDLPAAPCRMPDTRPDRVLVVPSPPWSPSPRFHWRSRTPEAPCHCPQTGHDDTDDKQSKLSSMCGRSLDHSRLAFVSRNPPTVSCQETNLKRTTGALSAETTICQRALHRAAATLTMRSIWLCASPAHRPQSGPASTAGRTCKYIHSSIRRI</sequence>
<reference evidence="1" key="2">
    <citation type="submission" date="2023-05" db="EMBL/GenBank/DDBJ databases">
        <authorList>
            <consortium name="Lawrence Berkeley National Laboratory"/>
            <person name="Steindorff A."/>
            <person name="Hensen N."/>
            <person name="Bonometti L."/>
            <person name="Westerberg I."/>
            <person name="Brannstrom I.O."/>
            <person name="Guillou S."/>
            <person name="Cros-Aarteil S."/>
            <person name="Calhoun S."/>
            <person name="Haridas S."/>
            <person name="Kuo A."/>
            <person name="Mondo S."/>
            <person name="Pangilinan J."/>
            <person name="Riley R."/>
            <person name="Labutti K."/>
            <person name="Andreopoulos B."/>
            <person name="Lipzen A."/>
            <person name="Chen C."/>
            <person name="Yanf M."/>
            <person name="Daum C."/>
            <person name="Ng V."/>
            <person name="Clum A."/>
            <person name="Ohm R."/>
            <person name="Martin F."/>
            <person name="Silar P."/>
            <person name="Natvig D."/>
            <person name="Lalanne C."/>
            <person name="Gautier V."/>
            <person name="Ament-Velasquez S.L."/>
            <person name="Kruys A."/>
            <person name="Hutchinson M.I."/>
            <person name="Powell A.J."/>
            <person name="Barry K."/>
            <person name="Miller A.N."/>
            <person name="Grigoriev I.V."/>
            <person name="Debuchy R."/>
            <person name="Gladieux P."/>
            <person name="Thoren M.H."/>
            <person name="Johannesson H."/>
        </authorList>
    </citation>
    <scope>NUCLEOTIDE SEQUENCE</scope>
    <source>
        <strain evidence="1">PSN243</strain>
    </source>
</reference>
<proteinExistence type="predicted"/>
<reference evidence="1" key="1">
    <citation type="journal article" date="2023" name="Mol. Phylogenet. Evol.">
        <title>Genome-scale phylogeny and comparative genomics of the fungal order Sordariales.</title>
        <authorList>
            <person name="Hensen N."/>
            <person name="Bonometti L."/>
            <person name="Westerberg I."/>
            <person name="Brannstrom I.O."/>
            <person name="Guillou S."/>
            <person name="Cros-Aarteil S."/>
            <person name="Calhoun S."/>
            <person name="Haridas S."/>
            <person name="Kuo A."/>
            <person name="Mondo S."/>
            <person name="Pangilinan J."/>
            <person name="Riley R."/>
            <person name="LaButti K."/>
            <person name="Andreopoulos B."/>
            <person name="Lipzen A."/>
            <person name="Chen C."/>
            <person name="Yan M."/>
            <person name="Daum C."/>
            <person name="Ng V."/>
            <person name="Clum A."/>
            <person name="Steindorff A."/>
            <person name="Ohm R.A."/>
            <person name="Martin F."/>
            <person name="Silar P."/>
            <person name="Natvig D.O."/>
            <person name="Lalanne C."/>
            <person name="Gautier V."/>
            <person name="Ament-Velasquez S.L."/>
            <person name="Kruys A."/>
            <person name="Hutchinson M.I."/>
            <person name="Powell A.J."/>
            <person name="Barry K."/>
            <person name="Miller A.N."/>
            <person name="Grigoriev I.V."/>
            <person name="Debuchy R."/>
            <person name="Gladieux P."/>
            <person name="Hiltunen Thoren M."/>
            <person name="Johannesson H."/>
        </authorList>
    </citation>
    <scope>NUCLEOTIDE SEQUENCE</scope>
    <source>
        <strain evidence="1">PSN243</strain>
    </source>
</reference>
<name>A0AAV9GYD2_9PEZI</name>